<name>A0ACD1I1L2_9EURO</name>
<sequence>MVQQSCDRQGGGTGWVLREGSKRVTGEITKLVARKAPHCLFKVPSRISPPPTLDKTDPGKRIWSHVRLAQQDEVYLKPSSSPIWNFQLVGWSTLAGFSQGTDAWGSTAVDWRSMADGQSQTWSSIGSSLCHRVKLLFFVGGAAPMMNSESASVGRDHQTMMQDPVNASTTTVIEKGDPYTEKSGTRGSKAVLNASVLTQGC</sequence>
<gene>
    <name evidence="1" type="ORF">BO79DRAFT_233054</name>
</gene>
<organism evidence="1 2">
    <name type="scientific">Aspergillus costaricaensis CBS 115574</name>
    <dbReference type="NCBI Taxonomy" id="1448317"/>
    <lineage>
        <taxon>Eukaryota</taxon>
        <taxon>Fungi</taxon>
        <taxon>Dikarya</taxon>
        <taxon>Ascomycota</taxon>
        <taxon>Pezizomycotina</taxon>
        <taxon>Eurotiomycetes</taxon>
        <taxon>Eurotiomycetidae</taxon>
        <taxon>Eurotiales</taxon>
        <taxon>Aspergillaceae</taxon>
        <taxon>Aspergillus</taxon>
        <taxon>Aspergillus subgen. Circumdati</taxon>
    </lineage>
</organism>
<evidence type="ECO:0000313" key="1">
    <source>
        <dbReference type="EMBL" id="RAK83648.1"/>
    </source>
</evidence>
<dbReference type="EMBL" id="KZ824585">
    <property type="protein sequence ID" value="RAK83648.1"/>
    <property type="molecule type" value="Genomic_DNA"/>
</dbReference>
<reference evidence="1" key="1">
    <citation type="submission" date="2018-02" db="EMBL/GenBank/DDBJ databases">
        <title>The genomes of Aspergillus section Nigri reveals drivers in fungal speciation.</title>
        <authorList>
            <consortium name="DOE Joint Genome Institute"/>
            <person name="Vesth T.C."/>
            <person name="Nybo J."/>
            <person name="Theobald S."/>
            <person name="Brandl J."/>
            <person name="Frisvad J.C."/>
            <person name="Nielsen K.F."/>
            <person name="Lyhne E.K."/>
            <person name="Kogle M.E."/>
            <person name="Kuo A."/>
            <person name="Riley R."/>
            <person name="Clum A."/>
            <person name="Nolan M."/>
            <person name="Lipzen A."/>
            <person name="Salamov A."/>
            <person name="Henrissat B."/>
            <person name="Wiebenga A."/>
            <person name="De vries R.P."/>
            <person name="Grigoriev I.V."/>
            <person name="Mortensen U.H."/>
            <person name="Andersen M.R."/>
            <person name="Baker S.E."/>
        </authorList>
    </citation>
    <scope>NUCLEOTIDE SEQUENCE</scope>
    <source>
        <strain evidence="1">CBS 115574</strain>
    </source>
</reference>
<dbReference type="Proteomes" id="UP000249748">
    <property type="component" value="Unassembled WGS sequence"/>
</dbReference>
<evidence type="ECO:0000313" key="2">
    <source>
        <dbReference type="Proteomes" id="UP000249748"/>
    </source>
</evidence>
<keyword evidence="2" id="KW-1185">Reference proteome</keyword>
<protein>
    <submittedName>
        <fullName evidence="1">Uncharacterized protein</fullName>
    </submittedName>
</protein>
<accession>A0ACD1I1L2</accession>
<proteinExistence type="predicted"/>